<dbReference type="EMBL" id="ASVY01000002">
    <property type="protein sequence ID" value="EOT61786.1"/>
    <property type="molecule type" value="Genomic_DNA"/>
</dbReference>
<dbReference type="Gene3D" id="1.20.120.1630">
    <property type="match status" value="1"/>
</dbReference>
<evidence type="ECO:0000256" key="1">
    <source>
        <dbReference type="ARBA" id="ARBA00004141"/>
    </source>
</evidence>
<accession>R2SA90</accession>
<proteinExistence type="predicted"/>
<organism evidence="6 8">
    <name type="scientific">Enterococcus haemoperoxidus ATCC BAA-382</name>
    <dbReference type="NCBI Taxonomy" id="1158608"/>
    <lineage>
        <taxon>Bacteria</taxon>
        <taxon>Bacillati</taxon>
        <taxon>Bacillota</taxon>
        <taxon>Bacilli</taxon>
        <taxon>Lactobacillales</taxon>
        <taxon>Enterococcaceae</taxon>
        <taxon>Enterococcus</taxon>
    </lineage>
</organism>
<feature type="transmembrane region" description="Helical" evidence="5">
    <location>
        <begin position="41"/>
        <end position="59"/>
    </location>
</feature>
<gene>
    <name evidence="7" type="ORF">I583_00768</name>
    <name evidence="6" type="ORF">UAW_03085</name>
</gene>
<comment type="caution">
    <text evidence="6">The sequence shown here is derived from an EMBL/GenBank/DDBJ whole genome shotgun (WGS) entry which is preliminary data.</text>
</comment>
<protein>
    <recommendedName>
        <fullName evidence="10">Isoprenylcysteine carboxyl methyltransferase</fullName>
    </recommendedName>
</protein>
<dbReference type="AlphaFoldDB" id="R2SA90"/>
<keyword evidence="3 5" id="KW-1133">Transmembrane helix</keyword>
<name>R2SA90_9ENTE</name>
<dbReference type="EMBL" id="AJAR01000030">
    <property type="protein sequence ID" value="EOH92420.1"/>
    <property type="molecule type" value="Genomic_DNA"/>
</dbReference>
<evidence type="ECO:0008006" key="10">
    <source>
        <dbReference type="Google" id="ProtNLM"/>
    </source>
</evidence>
<evidence type="ECO:0000313" key="6">
    <source>
        <dbReference type="EMBL" id="EOH92420.1"/>
    </source>
</evidence>
<evidence type="ECO:0000256" key="5">
    <source>
        <dbReference type="SAM" id="Phobius"/>
    </source>
</evidence>
<dbReference type="Pfam" id="PF04140">
    <property type="entry name" value="ICMT"/>
    <property type="match status" value="1"/>
</dbReference>
<evidence type="ECO:0000256" key="3">
    <source>
        <dbReference type="ARBA" id="ARBA00022989"/>
    </source>
</evidence>
<evidence type="ECO:0000313" key="9">
    <source>
        <dbReference type="Proteomes" id="UP000014197"/>
    </source>
</evidence>
<keyword evidence="9" id="KW-1185">Reference proteome</keyword>
<feature type="transmembrane region" description="Helical" evidence="5">
    <location>
        <begin position="132"/>
        <end position="155"/>
    </location>
</feature>
<keyword evidence="2 5" id="KW-0812">Transmembrane</keyword>
<comment type="subcellular location">
    <subcellularLocation>
        <location evidence="1">Membrane</location>
        <topology evidence="1">Multi-pass membrane protein</topology>
    </subcellularLocation>
</comment>
<dbReference type="PATRIC" id="fig|1158608.3.peg.3016"/>
<dbReference type="PANTHER" id="PTHR43847">
    <property type="entry name" value="BLL3993 PROTEIN"/>
    <property type="match status" value="1"/>
</dbReference>
<reference evidence="7 9" key="2">
    <citation type="submission" date="2013-03" db="EMBL/GenBank/DDBJ databases">
        <title>The Genome Sequence of Enterococcus haemoperoxidus BAA-382 (PacBio/Illumina hybrid assembly).</title>
        <authorList>
            <consortium name="The Broad Institute Genomics Platform"/>
            <consortium name="The Broad Institute Genome Sequencing Center for Infectious Disease"/>
            <person name="Earl A."/>
            <person name="Russ C."/>
            <person name="Gilmore M."/>
            <person name="Surin D."/>
            <person name="Walker B."/>
            <person name="Young S."/>
            <person name="Zeng Q."/>
            <person name="Gargeya S."/>
            <person name="Fitzgerald M."/>
            <person name="Haas B."/>
            <person name="Abouelleil A."/>
            <person name="Allen A.W."/>
            <person name="Alvarado L."/>
            <person name="Arachchi H.M."/>
            <person name="Berlin A.M."/>
            <person name="Chapman S.B."/>
            <person name="Gainer-Dewar J."/>
            <person name="Goldberg J."/>
            <person name="Griggs A."/>
            <person name="Gujja S."/>
            <person name="Hansen M."/>
            <person name="Howarth C."/>
            <person name="Imamovic A."/>
            <person name="Ireland A."/>
            <person name="Larimer J."/>
            <person name="McCowan C."/>
            <person name="Murphy C."/>
            <person name="Pearson M."/>
            <person name="Poon T.W."/>
            <person name="Priest M."/>
            <person name="Roberts A."/>
            <person name="Saif S."/>
            <person name="Shea T."/>
            <person name="Sisk P."/>
            <person name="Sykes S."/>
            <person name="Wortman J."/>
            <person name="Nusbaum C."/>
            <person name="Birren B."/>
        </authorList>
    </citation>
    <scope>NUCLEOTIDE SEQUENCE [LARGE SCALE GENOMIC DNA]</scope>
    <source>
        <strain evidence="7 9">ATCC BAA-382</strain>
    </source>
</reference>
<evidence type="ECO:0000256" key="2">
    <source>
        <dbReference type="ARBA" id="ARBA00022692"/>
    </source>
</evidence>
<evidence type="ECO:0000256" key="4">
    <source>
        <dbReference type="ARBA" id="ARBA00023136"/>
    </source>
</evidence>
<sequence>MYVLFFVIALFRMGVLFISKRHEKKLLETGAMEYGKKVSKQLVILHTLFYFCSFFEGIITSVKIDIISYIGLFLLIVSFIVLIVVVKSLGEYWTVKLIFAGNHVLNTSWVFKYIKHPNYFLNIVPELIGITLLFHAWLTIMVFIVPYSICLYLRIKEENELLASL</sequence>
<dbReference type="eggNOG" id="COG1755">
    <property type="taxonomic scope" value="Bacteria"/>
</dbReference>
<evidence type="ECO:0000313" key="8">
    <source>
        <dbReference type="Proteomes" id="UP000013858"/>
    </source>
</evidence>
<dbReference type="GO" id="GO:0016020">
    <property type="term" value="C:membrane"/>
    <property type="evidence" value="ECO:0007669"/>
    <property type="project" value="UniProtKB-SubCell"/>
</dbReference>
<dbReference type="InterPro" id="IPR052527">
    <property type="entry name" value="Metal_cation-efflux_comp"/>
</dbReference>
<keyword evidence="4 5" id="KW-0472">Membrane</keyword>
<reference evidence="6 8" key="1">
    <citation type="submission" date="2013-02" db="EMBL/GenBank/DDBJ databases">
        <title>The Genome Sequence of Enterococcus haemoperoxidus BAA-382.</title>
        <authorList>
            <consortium name="The Broad Institute Genome Sequencing Platform"/>
            <consortium name="The Broad Institute Genome Sequencing Center for Infectious Disease"/>
            <person name="Earl A.M."/>
            <person name="Gilmore M.S."/>
            <person name="Lebreton F."/>
            <person name="Walker B."/>
            <person name="Young S.K."/>
            <person name="Zeng Q."/>
            <person name="Gargeya S."/>
            <person name="Fitzgerald M."/>
            <person name="Haas B."/>
            <person name="Abouelleil A."/>
            <person name="Alvarado L."/>
            <person name="Arachchi H.M."/>
            <person name="Berlin A.M."/>
            <person name="Chapman S.B."/>
            <person name="Dewar J."/>
            <person name="Goldberg J."/>
            <person name="Griggs A."/>
            <person name="Gujja S."/>
            <person name="Hansen M."/>
            <person name="Howarth C."/>
            <person name="Imamovic A."/>
            <person name="Larimer J."/>
            <person name="McCowan C."/>
            <person name="Murphy C."/>
            <person name="Neiman D."/>
            <person name="Pearson M."/>
            <person name="Priest M."/>
            <person name="Roberts A."/>
            <person name="Saif S."/>
            <person name="Shea T."/>
            <person name="Sisk P."/>
            <person name="Sykes S."/>
            <person name="Wortman J."/>
            <person name="Nusbaum C."/>
            <person name="Birren B."/>
        </authorList>
    </citation>
    <scope>NUCLEOTIDE SEQUENCE [LARGE SCALE GENOMIC DNA]</scope>
    <source>
        <strain evidence="6 8">ATCC BAA-382</strain>
    </source>
</reference>
<dbReference type="InterPro" id="IPR007269">
    <property type="entry name" value="ICMT_MeTrfase"/>
</dbReference>
<dbReference type="PANTHER" id="PTHR43847:SF1">
    <property type="entry name" value="BLL3993 PROTEIN"/>
    <property type="match status" value="1"/>
</dbReference>
<dbReference type="GO" id="GO:0004671">
    <property type="term" value="F:protein C-terminal S-isoprenylcysteine carboxyl O-methyltransferase activity"/>
    <property type="evidence" value="ECO:0007669"/>
    <property type="project" value="InterPro"/>
</dbReference>
<dbReference type="RefSeq" id="WP_010763241.1">
    <property type="nucleotide sequence ID" value="NZ_KB946316.1"/>
</dbReference>
<dbReference type="Proteomes" id="UP000014197">
    <property type="component" value="Unassembled WGS sequence"/>
</dbReference>
<evidence type="ECO:0000313" key="7">
    <source>
        <dbReference type="EMBL" id="EOT61786.1"/>
    </source>
</evidence>
<dbReference type="Proteomes" id="UP000013858">
    <property type="component" value="Unassembled WGS sequence"/>
</dbReference>
<feature type="transmembrane region" description="Helical" evidence="5">
    <location>
        <begin position="66"/>
        <end position="86"/>
    </location>
</feature>